<organism evidence="9 10">
    <name type="scientific">Beutenbergia cavernae (strain ATCC BAA-8 / DSM 12333 / CCUG 43141 / JCM 11478 / NBRC 16432 / NCIMB 13614 / HKI 0122)</name>
    <dbReference type="NCBI Taxonomy" id="471853"/>
    <lineage>
        <taxon>Bacteria</taxon>
        <taxon>Bacillati</taxon>
        <taxon>Actinomycetota</taxon>
        <taxon>Actinomycetes</taxon>
        <taxon>Micrococcales</taxon>
        <taxon>Beutenbergiaceae</taxon>
        <taxon>Beutenbergia</taxon>
    </lineage>
</organism>
<keyword evidence="3 4" id="KW-0067">ATP-binding</keyword>
<evidence type="ECO:0000313" key="9">
    <source>
        <dbReference type="EMBL" id="ACQ81071.1"/>
    </source>
</evidence>
<keyword evidence="1" id="KW-0597">Phosphoprotein</keyword>
<evidence type="ECO:0000259" key="7">
    <source>
        <dbReference type="PROSITE" id="PS50006"/>
    </source>
</evidence>
<feature type="transmembrane region" description="Helical" evidence="6">
    <location>
        <begin position="159"/>
        <end position="178"/>
    </location>
</feature>
<feature type="binding site" evidence="4">
    <location>
        <begin position="397"/>
        <end position="404"/>
    </location>
    <ligand>
        <name>ATP</name>
        <dbReference type="ChEBI" id="CHEBI:30616"/>
    </ligand>
</feature>
<dbReference type="PROSITE" id="PS50901">
    <property type="entry name" value="FTSK"/>
    <property type="match status" value="1"/>
</dbReference>
<evidence type="ECO:0000256" key="6">
    <source>
        <dbReference type="SAM" id="Phobius"/>
    </source>
</evidence>
<gene>
    <name evidence="9" type="ordered locus">Bcav_2826</name>
</gene>
<reference evidence="9 10" key="1">
    <citation type="journal article" date="2009" name="Stand. Genomic Sci.">
        <title>Complete genome sequence of Beutenbergia cavernae type strain (HKI 0122).</title>
        <authorList>
            <person name="Land M."/>
            <person name="Pukall R."/>
            <person name="Abt B."/>
            <person name="Goker M."/>
            <person name="Rohde M."/>
            <person name="Glavina Del Rio T."/>
            <person name="Tice H."/>
            <person name="Copeland A."/>
            <person name="Cheng J.F."/>
            <person name="Lucas S."/>
            <person name="Chen F."/>
            <person name="Nolan M."/>
            <person name="Bruce D."/>
            <person name="Goodwin L."/>
            <person name="Pitluck S."/>
            <person name="Ivanova N."/>
            <person name="Mavromatis K."/>
            <person name="Ovchinnikova G."/>
            <person name="Pati A."/>
            <person name="Chen A."/>
            <person name="Palaniappan K."/>
            <person name="Hauser L."/>
            <person name="Chang Y.J."/>
            <person name="Jefferies C.C."/>
            <person name="Saunders E."/>
            <person name="Brettin T."/>
            <person name="Detter J.C."/>
            <person name="Han C."/>
            <person name="Chain P."/>
            <person name="Bristow J."/>
            <person name="Eisen J.A."/>
            <person name="Markowitz V."/>
            <person name="Hugenholtz P."/>
            <person name="Kyrpides N.C."/>
            <person name="Klenk H.P."/>
            <person name="Lapidus A."/>
        </authorList>
    </citation>
    <scope>NUCLEOTIDE SEQUENCE [LARGE SCALE GENOMIC DNA]</scope>
    <source>
        <strain evidence="10">ATCC BAA-8 / DSM 12333 / NBRC 16432</strain>
    </source>
</reference>
<dbReference type="InterPro" id="IPR002543">
    <property type="entry name" value="FtsK_dom"/>
</dbReference>
<dbReference type="RefSeq" id="WP_015883311.1">
    <property type="nucleotide sequence ID" value="NC_012669.1"/>
</dbReference>
<proteinExistence type="predicted"/>
<dbReference type="eggNOG" id="COG1674">
    <property type="taxonomic scope" value="Bacteria"/>
</dbReference>
<dbReference type="InterPro" id="IPR027417">
    <property type="entry name" value="P-loop_NTPase"/>
</dbReference>
<dbReference type="InterPro" id="IPR003593">
    <property type="entry name" value="AAA+_ATPase"/>
</dbReference>
<evidence type="ECO:0000313" key="10">
    <source>
        <dbReference type="Proteomes" id="UP000007962"/>
    </source>
</evidence>
<feature type="compositionally biased region" description="Pro residues" evidence="5">
    <location>
        <begin position="218"/>
        <end position="229"/>
    </location>
</feature>
<dbReference type="Gene3D" id="3.40.50.300">
    <property type="entry name" value="P-loop containing nucleotide triphosphate hydrolases"/>
    <property type="match status" value="2"/>
</dbReference>
<keyword evidence="10" id="KW-1185">Reference proteome</keyword>
<dbReference type="CDD" id="cd00060">
    <property type="entry name" value="FHA"/>
    <property type="match status" value="1"/>
</dbReference>
<evidence type="ECO:0000256" key="3">
    <source>
        <dbReference type="ARBA" id="ARBA00022840"/>
    </source>
</evidence>
<feature type="transmembrane region" description="Helical" evidence="6">
    <location>
        <begin position="184"/>
        <end position="206"/>
    </location>
</feature>
<dbReference type="KEGG" id="bcv:Bcav_2826"/>
<keyword evidence="9" id="KW-0131">Cell cycle</keyword>
<name>C5BYH1_BEUC1</name>
<dbReference type="CDD" id="cd01127">
    <property type="entry name" value="TrwB_TraG_TraD_VirD4"/>
    <property type="match status" value="1"/>
</dbReference>
<dbReference type="Proteomes" id="UP000007962">
    <property type="component" value="Chromosome"/>
</dbReference>
<dbReference type="Pfam" id="PF01580">
    <property type="entry name" value="FtsK_SpoIIIE"/>
    <property type="match status" value="1"/>
</dbReference>
<evidence type="ECO:0000256" key="1">
    <source>
        <dbReference type="ARBA" id="ARBA00022553"/>
    </source>
</evidence>
<dbReference type="SMART" id="SM00382">
    <property type="entry name" value="AAA"/>
    <property type="match status" value="3"/>
</dbReference>
<dbReference type="GO" id="GO:0003677">
    <property type="term" value="F:DNA binding"/>
    <property type="evidence" value="ECO:0007669"/>
    <property type="project" value="InterPro"/>
</dbReference>
<dbReference type="EMBL" id="CP001618">
    <property type="protein sequence ID" value="ACQ81071.1"/>
    <property type="molecule type" value="Genomic_DNA"/>
</dbReference>
<dbReference type="PROSITE" id="PS50006">
    <property type="entry name" value="FHA_DOMAIN"/>
    <property type="match status" value="1"/>
</dbReference>
<dbReference type="Pfam" id="PF00498">
    <property type="entry name" value="FHA"/>
    <property type="match status" value="1"/>
</dbReference>
<dbReference type="PANTHER" id="PTHR22683">
    <property type="entry name" value="SPORULATION PROTEIN RELATED"/>
    <property type="match status" value="1"/>
</dbReference>
<dbReference type="Gene3D" id="2.60.200.20">
    <property type="match status" value="1"/>
</dbReference>
<dbReference type="eggNOG" id="COG1716">
    <property type="taxonomic scope" value="Bacteria"/>
</dbReference>
<keyword evidence="9" id="KW-0132">Cell division</keyword>
<dbReference type="PANTHER" id="PTHR22683:SF1">
    <property type="entry name" value="TYPE VII SECRETION SYSTEM PROTEIN ESSC"/>
    <property type="match status" value="1"/>
</dbReference>
<feature type="region of interest" description="Disordered" evidence="5">
    <location>
        <begin position="210"/>
        <end position="229"/>
    </location>
</feature>
<dbReference type="SUPFAM" id="SSF49879">
    <property type="entry name" value="SMAD/FHA domain"/>
    <property type="match status" value="1"/>
</dbReference>
<protein>
    <submittedName>
        <fullName evidence="9">Cell divisionFtsK/SpoIIIE</fullName>
    </submittedName>
</protein>
<feature type="domain" description="FtsK" evidence="8">
    <location>
        <begin position="379"/>
        <end position="567"/>
    </location>
</feature>
<sequence length="1065" mass="109614">MTNPAALLPACWSTPWHLAVVDGPDVGWCLPIVARARVVGRGVDADLTLEDPALSRRHVAVRLRGDAVQVRDLASANGTRALLPPRRPRRPRRADAAAPTSRGPAPGRTRRRRAGRAWRIVPPGTVLVAGGSRLEVRARPGRAAPDPPRPDAGLPVARLVTPLLMGLMSVPLLLSSVGSGPLPAWRLALLVAVPALLVVSVVAAVVGHRRERGRDPELPTPDPPTAPPDPPALALLAVRGGPLPEASGMLDVGTETIELDDAASLALVGAPAAVAAMARWVDAQLRLAGRTARVLVASSWHEVPADAGRVVEVGERHVRRVSAGWAEAIVAHLGRPAAPELPATVPLTDLLGARTGPEVLAAWRSPSGTLAAPIGVGAHGPHVLDLAADGPHALVAGTTGAGKSELLLAWILALTATHPPRDLALVLVDYKGGATFAAVADLPHVTGVLTDLDAAATGRALASLRAELRRRERAFALVGARDLPQYRARDPAERVSRLLVVVDEFRTLATELPGFVDGLVRLAAQGRSLGIHLVLATQRPAGAVTAEMRANIGVRICLRVLSSADSLDVVDAPDAAELPAAPGRALVRTTGLSEIQAAWSGGEHDGGPIASAVRHAARLAGELGHGELVDVRTPWAPPLPVDVRRPDVPGVLVTDLPEEQRLGTWSWEGAPLLVTGGPGSGRSTALASLLGARVRAGDHAHVIGRDLARLCPAVGLARGDHPTLGTVVGPEDPRRLARLVTVLESGGARPGTVLVVDDVETATEALDRVGGPGAGTDRLVSLLRRSASLGLRIAVAGAAPGTRWSALVRHHLALGVRDAGSAALAGIPRELVGVALFSGRGVLLGPDGPLAVQVVRDDGAWPTGGGAATPRLHALPDVVDLAALPPSDGEGLVIGVGGDDAGHVRVPLLPGRPWLVVGSPATGRTGVLDMVADLLGDSRRVVRVDPGTQTLPDSPPGVTWLVDDAESLLPEVSDALATLLAGRRERCVVVTTGEAAASSYRGVLAVVRDARTVLLLGSAAGSPAAGVDTRAARDPVLGHLPGRGVLVIGGRASPVQIARVGGSRR</sequence>
<evidence type="ECO:0000259" key="8">
    <source>
        <dbReference type="PROSITE" id="PS50901"/>
    </source>
</evidence>
<dbReference type="InterPro" id="IPR000253">
    <property type="entry name" value="FHA_dom"/>
</dbReference>
<evidence type="ECO:0000256" key="2">
    <source>
        <dbReference type="ARBA" id="ARBA00022741"/>
    </source>
</evidence>
<evidence type="ECO:0000256" key="5">
    <source>
        <dbReference type="SAM" id="MobiDB-lite"/>
    </source>
</evidence>
<accession>C5BYH1</accession>
<keyword evidence="6" id="KW-0472">Membrane</keyword>
<dbReference type="HOGENOM" id="CLU_010157_0_0_11"/>
<feature type="region of interest" description="Disordered" evidence="5">
    <location>
        <begin position="76"/>
        <end position="116"/>
    </location>
</feature>
<dbReference type="InterPro" id="IPR050206">
    <property type="entry name" value="FtsK/SpoIIIE/SftA"/>
</dbReference>
<keyword evidence="6" id="KW-1133">Transmembrane helix</keyword>
<dbReference type="SUPFAM" id="SSF52540">
    <property type="entry name" value="P-loop containing nucleoside triphosphate hydrolases"/>
    <property type="match status" value="2"/>
</dbReference>
<dbReference type="InterPro" id="IPR008984">
    <property type="entry name" value="SMAD_FHA_dom_sf"/>
</dbReference>
<keyword evidence="2 4" id="KW-0547">Nucleotide-binding</keyword>
<dbReference type="AlphaFoldDB" id="C5BYH1"/>
<feature type="compositionally biased region" description="Low complexity" evidence="5">
    <location>
        <begin position="96"/>
        <end position="107"/>
    </location>
</feature>
<evidence type="ECO:0000256" key="4">
    <source>
        <dbReference type="PROSITE-ProRule" id="PRU00289"/>
    </source>
</evidence>
<feature type="domain" description="FHA" evidence="7">
    <location>
        <begin position="37"/>
        <end position="79"/>
    </location>
</feature>
<keyword evidence="6" id="KW-0812">Transmembrane</keyword>
<dbReference type="GO" id="GO:0005524">
    <property type="term" value="F:ATP binding"/>
    <property type="evidence" value="ECO:0007669"/>
    <property type="project" value="UniProtKB-UniRule"/>
</dbReference>
<dbReference type="STRING" id="471853.Bcav_2826"/>
<dbReference type="GO" id="GO:0051301">
    <property type="term" value="P:cell division"/>
    <property type="evidence" value="ECO:0007669"/>
    <property type="project" value="UniProtKB-KW"/>
</dbReference>